<gene>
    <name evidence="1" type="ORF">HDIA_2003</name>
</gene>
<name>A0A2C9D5F1_9HYPH</name>
<dbReference type="KEGG" id="hdi:HDIA_2003"/>
<accession>A0A2C9D5F1</accession>
<keyword evidence="2" id="KW-1185">Reference proteome</keyword>
<sequence length="120" mass="12037">MYINDSAFDAALNWIKANGLRLDICSAEPATYAGVAAVSLGNKDPIAIAAPADGAVSGRKVSVPQITDGAVSADGDATFWAITNGADTLIATGALAASQTVTNGNTFTLAAFDVTFLDAA</sequence>
<evidence type="ECO:0000313" key="2">
    <source>
        <dbReference type="Proteomes" id="UP000223606"/>
    </source>
</evidence>
<dbReference type="RefSeq" id="WP_099556043.1">
    <property type="nucleotide sequence ID" value="NZ_LT960614.1"/>
</dbReference>
<reference evidence="2" key="1">
    <citation type="submission" date="2017-09" db="EMBL/GenBank/DDBJ databases">
        <title>Genome sequence of Nannocystis excedens DSM 71.</title>
        <authorList>
            <person name="Blom J."/>
        </authorList>
    </citation>
    <scope>NUCLEOTIDE SEQUENCE [LARGE SCALE GENOMIC DNA]</scope>
    <source>
        <strain evidence="2">type strain: E19</strain>
    </source>
</reference>
<dbReference type="EMBL" id="LT960614">
    <property type="protein sequence ID" value="SON55544.1"/>
    <property type="molecule type" value="Genomic_DNA"/>
</dbReference>
<evidence type="ECO:0000313" key="1">
    <source>
        <dbReference type="EMBL" id="SON55544.1"/>
    </source>
</evidence>
<dbReference type="AlphaFoldDB" id="A0A2C9D5F1"/>
<protein>
    <submittedName>
        <fullName evidence="1">Uncharacterized protein</fullName>
    </submittedName>
</protein>
<proteinExistence type="predicted"/>
<dbReference type="Proteomes" id="UP000223606">
    <property type="component" value="Chromosome 1"/>
</dbReference>
<dbReference type="OrthoDB" id="7876261at2"/>
<organism evidence="1 2">
    <name type="scientific">Hartmannibacter diazotrophicus</name>
    <dbReference type="NCBI Taxonomy" id="1482074"/>
    <lineage>
        <taxon>Bacteria</taxon>
        <taxon>Pseudomonadati</taxon>
        <taxon>Pseudomonadota</taxon>
        <taxon>Alphaproteobacteria</taxon>
        <taxon>Hyphomicrobiales</taxon>
        <taxon>Pleomorphomonadaceae</taxon>
        <taxon>Hartmannibacter</taxon>
    </lineage>
</organism>